<reference evidence="2" key="1">
    <citation type="submission" date="2014-12" db="EMBL/GenBank/DDBJ databases">
        <title>Insight into the proteome of Arion vulgaris.</title>
        <authorList>
            <person name="Aradska J."/>
            <person name="Bulat T."/>
            <person name="Smidak R."/>
            <person name="Sarate P."/>
            <person name="Gangsoo J."/>
            <person name="Sialana F."/>
            <person name="Bilban M."/>
            <person name="Lubec G."/>
        </authorList>
    </citation>
    <scope>NUCLEOTIDE SEQUENCE</scope>
    <source>
        <tissue evidence="2">Skin</tissue>
    </source>
</reference>
<accession>A0A0B6Y3R0</accession>
<organism evidence="2">
    <name type="scientific">Arion vulgaris</name>
    <dbReference type="NCBI Taxonomy" id="1028688"/>
    <lineage>
        <taxon>Eukaryota</taxon>
        <taxon>Metazoa</taxon>
        <taxon>Spiralia</taxon>
        <taxon>Lophotrochozoa</taxon>
        <taxon>Mollusca</taxon>
        <taxon>Gastropoda</taxon>
        <taxon>Heterobranchia</taxon>
        <taxon>Euthyneura</taxon>
        <taxon>Panpulmonata</taxon>
        <taxon>Eupulmonata</taxon>
        <taxon>Stylommatophora</taxon>
        <taxon>Helicina</taxon>
        <taxon>Arionoidea</taxon>
        <taxon>Arionidae</taxon>
        <taxon>Arion</taxon>
    </lineage>
</organism>
<evidence type="ECO:0000256" key="1">
    <source>
        <dbReference type="SAM" id="MobiDB-lite"/>
    </source>
</evidence>
<feature type="compositionally biased region" description="Polar residues" evidence="1">
    <location>
        <begin position="66"/>
        <end position="77"/>
    </location>
</feature>
<protein>
    <submittedName>
        <fullName evidence="2">Uncharacterized protein</fullName>
    </submittedName>
</protein>
<proteinExistence type="predicted"/>
<feature type="non-terminal residue" evidence="2">
    <location>
        <position position="77"/>
    </location>
</feature>
<feature type="region of interest" description="Disordered" evidence="1">
    <location>
        <begin position="22"/>
        <end position="77"/>
    </location>
</feature>
<feature type="compositionally biased region" description="Basic and acidic residues" evidence="1">
    <location>
        <begin position="41"/>
        <end position="52"/>
    </location>
</feature>
<dbReference type="EMBL" id="HACG01003904">
    <property type="protein sequence ID" value="CEK50769.1"/>
    <property type="molecule type" value="Transcribed_RNA"/>
</dbReference>
<gene>
    <name evidence="2" type="primary">ORF11620</name>
</gene>
<feature type="non-terminal residue" evidence="2">
    <location>
        <position position="1"/>
    </location>
</feature>
<dbReference type="AlphaFoldDB" id="A0A0B6Y3R0"/>
<name>A0A0B6Y3R0_9EUPU</name>
<evidence type="ECO:0000313" key="2">
    <source>
        <dbReference type="EMBL" id="CEK50769.1"/>
    </source>
</evidence>
<sequence length="77" mass="8474">SNQIDDIKNIAACPSSNVSILEPSSSDTYIEKQIHANKNTSNDRRQKSKKESSPSSNGDALRDTYEVQNCEATCRSP</sequence>